<comment type="caution">
    <text evidence="9">The sequence shown here is derived from an EMBL/GenBank/DDBJ whole genome shotgun (WGS) entry which is preliminary data.</text>
</comment>
<dbReference type="Pfam" id="PF00172">
    <property type="entry name" value="Zn_clus"/>
    <property type="match status" value="1"/>
</dbReference>
<sequence>MPPRKGSQKVKTGCRTCKARKVKCDERKPSCDRCTATGRRCGGYEPVTVEQGLSWYRPRQLTAHDEREGRAFHFFSRVVGPVLSGSMDSYFWTHLVMQFSHFEPAVRHAVIAISALYEDFQRGARVMRRQCGNVFAINNYNAAIQRIKSTQDEQLILLVCILFICVEYLQGEAVAAVRHCQHGMIILNRARSSSWAREHLLPIFLRLGFLPFFGGSKLIAGPGLLGLDTPGIMRFDNISQAQISLDKLMAQAQALRQTGDELQRDDLEASLQQWRACAIDLDDAFPSLPVPGKLALIYMWMKYEMTTICAHMALESDETKFDRHFDGFQAMVDWGSQASYLKNSLPPEIPRPSFTFELGFLPLVFFVVIRCRRLDIRLEALSLLATLCVAKEGLFDVGTLYRVGQRVIEIEHDISLSCGGITDKVAADTPLPPRERRVLDALVDHELEVLTNMDGTTVYRRKVTFPMRDAAGRIFALEEYVTDQKSFQGLRIPNMRCAHPI</sequence>
<keyword evidence="10" id="KW-1185">Reference proteome</keyword>
<keyword evidence="4" id="KW-0238">DNA-binding</keyword>
<dbReference type="GO" id="GO:0008270">
    <property type="term" value="F:zinc ion binding"/>
    <property type="evidence" value="ECO:0007669"/>
    <property type="project" value="InterPro"/>
</dbReference>
<evidence type="ECO:0000259" key="8">
    <source>
        <dbReference type="PROSITE" id="PS50048"/>
    </source>
</evidence>
<evidence type="ECO:0000256" key="4">
    <source>
        <dbReference type="ARBA" id="ARBA00023125"/>
    </source>
</evidence>
<dbReference type="EMBL" id="JANBVO010000017">
    <property type="protein sequence ID" value="KAJ9144268.1"/>
    <property type="molecule type" value="Genomic_DNA"/>
</dbReference>
<reference evidence="9" key="1">
    <citation type="submission" date="2022-07" db="EMBL/GenBank/DDBJ databases">
        <title>Fungi with potential for degradation of polypropylene.</title>
        <authorList>
            <person name="Gostincar C."/>
        </authorList>
    </citation>
    <scope>NUCLEOTIDE SEQUENCE</scope>
    <source>
        <strain evidence="9">EXF-13308</strain>
    </source>
</reference>
<keyword evidence="3" id="KW-0805">Transcription regulation</keyword>
<evidence type="ECO:0000313" key="9">
    <source>
        <dbReference type="EMBL" id="KAJ9144268.1"/>
    </source>
</evidence>
<dbReference type="InterPro" id="IPR036864">
    <property type="entry name" value="Zn2-C6_fun-type_DNA-bd_sf"/>
</dbReference>
<accession>A0AA38VPU2</accession>
<dbReference type="Gene3D" id="4.10.240.10">
    <property type="entry name" value="Zn(2)-C6 fungal-type DNA-binding domain"/>
    <property type="match status" value="1"/>
</dbReference>
<keyword evidence="2" id="KW-0862">Zinc</keyword>
<feature type="domain" description="Zn(2)-C6 fungal-type" evidence="8">
    <location>
        <begin position="13"/>
        <end position="41"/>
    </location>
</feature>
<feature type="coiled-coil region" evidence="7">
    <location>
        <begin position="238"/>
        <end position="265"/>
    </location>
</feature>
<proteinExistence type="predicted"/>
<evidence type="ECO:0000256" key="3">
    <source>
        <dbReference type="ARBA" id="ARBA00023015"/>
    </source>
</evidence>
<evidence type="ECO:0000256" key="1">
    <source>
        <dbReference type="ARBA" id="ARBA00022723"/>
    </source>
</evidence>
<gene>
    <name evidence="9" type="ORF">NKR23_g6178</name>
</gene>
<evidence type="ECO:0000256" key="5">
    <source>
        <dbReference type="ARBA" id="ARBA00023163"/>
    </source>
</evidence>
<dbReference type="AlphaFoldDB" id="A0AA38VPU2"/>
<keyword evidence="5" id="KW-0804">Transcription</keyword>
<keyword evidence="7" id="KW-0175">Coiled coil</keyword>
<dbReference type="InterPro" id="IPR052360">
    <property type="entry name" value="Transcr_Regulatory_Proteins"/>
</dbReference>
<dbReference type="PANTHER" id="PTHR36206:SF16">
    <property type="entry name" value="TRANSCRIPTION FACTOR DOMAIN-CONTAINING PROTEIN-RELATED"/>
    <property type="match status" value="1"/>
</dbReference>
<dbReference type="GO" id="GO:0003677">
    <property type="term" value="F:DNA binding"/>
    <property type="evidence" value="ECO:0007669"/>
    <property type="project" value="UniProtKB-KW"/>
</dbReference>
<evidence type="ECO:0000313" key="10">
    <source>
        <dbReference type="Proteomes" id="UP001174694"/>
    </source>
</evidence>
<keyword evidence="1" id="KW-0479">Metal-binding</keyword>
<name>A0AA38VPU2_9PEZI</name>
<dbReference type="Proteomes" id="UP001174694">
    <property type="component" value="Unassembled WGS sequence"/>
</dbReference>
<evidence type="ECO:0000256" key="7">
    <source>
        <dbReference type="SAM" id="Coils"/>
    </source>
</evidence>
<organism evidence="9 10">
    <name type="scientific">Pleurostoma richardsiae</name>
    <dbReference type="NCBI Taxonomy" id="41990"/>
    <lineage>
        <taxon>Eukaryota</taxon>
        <taxon>Fungi</taxon>
        <taxon>Dikarya</taxon>
        <taxon>Ascomycota</taxon>
        <taxon>Pezizomycotina</taxon>
        <taxon>Sordariomycetes</taxon>
        <taxon>Sordariomycetidae</taxon>
        <taxon>Calosphaeriales</taxon>
        <taxon>Pleurostomataceae</taxon>
        <taxon>Pleurostoma</taxon>
    </lineage>
</organism>
<dbReference type="InterPro" id="IPR001138">
    <property type="entry name" value="Zn2Cys6_DnaBD"/>
</dbReference>
<dbReference type="GO" id="GO:0000981">
    <property type="term" value="F:DNA-binding transcription factor activity, RNA polymerase II-specific"/>
    <property type="evidence" value="ECO:0007669"/>
    <property type="project" value="InterPro"/>
</dbReference>
<keyword evidence="6" id="KW-0539">Nucleus</keyword>
<dbReference type="SMART" id="SM00066">
    <property type="entry name" value="GAL4"/>
    <property type="match status" value="1"/>
</dbReference>
<protein>
    <submittedName>
        <fullName evidence="9">C6 zinc finger domain protein</fullName>
    </submittedName>
</protein>
<evidence type="ECO:0000256" key="6">
    <source>
        <dbReference type="ARBA" id="ARBA00023242"/>
    </source>
</evidence>
<evidence type="ECO:0000256" key="2">
    <source>
        <dbReference type="ARBA" id="ARBA00022833"/>
    </source>
</evidence>
<dbReference type="PROSITE" id="PS00463">
    <property type="entry name" value="ZN2_CY6_FUNGAL_1"/>
    <property type="match status" value="1"/>
</dbReference>
<dbReference type="CDD" id="cd00067">
    <property type="entry name" value="GAL4"/>
    <property type="match status" value="1"/>
</dbReference>
<dbReference type="SUPFAM" id="SSF57701">
    <property type="entry name" value="Zn2/Cys6 DNA-binding domain"/>
    <property type="match status" value="1"/>
</dbReference>
<dbReference type="PROSITE" id="PS50048">
    <property type="entry name" value="ZN2_CY6_FUNGAL_2"/>
    <property type="match status" value="1"/>
</dbReference>
<dbReference type="PANTHER" id="PTHR36206">
    <property type="entry name" value="ASPERCRYPTIN BIOSYNTHESIS CLUSTER-SPECIFIC TRANSCRIPTION REGULATOR ATNN-RELATED"/>
    <property type="match status" value="1"/>
</dbReference>